<sequence>MSRFDLRRLDYQNVRPSNTNFPPPSIRLQRSLAPIMSNVKSRTHLMKHLFANYMMFIGKSVLFRCMRVMFR</sequence>
<comment type="caution">
    <text evidence="1">The sequence shown here is derived from an EMBL/GenBank/DDBJ whole genome shotgun (WGS) entry which is preliminary data.</text>
</comment>
<dbReference type="Proteomes" id="UP000268093">
    <property type="component" value="Unassembled WGS sequence"/>
</dbReference>
<evidence type="ECO:0000313" key="2">
    <source>
        <dbReference type="Proteomes" id="UP000268093"/>
    </source>
</evidence>
<keyword evidence="2" id="KW-1185">Reference proteome</keyword>
<gene>
    <name evidence="1" type="ORF">BC936DRAFT_144234</name>
</gene>
<accession>A0A433DCT2</accession>
<feature type="non-terminal residue" evidence="1">
    <location>
        <position position="71"/>
    </location>
</feature>
<reference evidence="1 2" key="1">
    <citation type="journal article" date="2018" name="New Phytol.">
        <title>Phylogenomics of Endogonaceae and evolution of mycorrhizas within Mucoromycota.</title>
        <authorList>
            <person name="Chang Y."/>
            <person name="Desiro A."/>
            <person name="Na H."/>
            <person name="Sandor L."/>
            <person name="Lipzen A."/>
            <person name="Clum A."/>
            <person name="Barry K."/>
            <person name="Grigoriev I.V."/>
            <person name="Martin F.M."/>
            <person name="Stajich J.E."/>
            <person name="Smith M.E."/>
            <person name="Bonito G."/>
            <person name="Spatafora J.W."/>
        </authorList>
    </citation>
    <scope>NUCLEOTIDE SEQUENCE [LARGE SCALE GENOMIC DNA]</scope>
    <source>
        <strain evidence="1 2">GMNB39</strain>
    </source>
</reference>
<name>A0A433DCT2_9FUNG</name>
<dbReference type="AlphaFoldDB" id="A0A433DCT2"/>
<protein>
    <submittedName>
        <fullName evidence="1">Uncharacterized protein</fullName>
    </submittedName>
</protein>
<organism evidence="1 2">
    <name type="scientific">Jimgerdemannia flammicorona</name>
    <dbReference type="NCBI Taxonomy" id="994334"/>
    <lineage>
        <taxon>Eukaryota</taxon>
        <taxon>Fungi</taxon>
        <taxon>Fungi incertae sedis</taxon>
        <taxon>Mucoromycota</taxon>
        <taxon>Mucoromycotina</taxon>
        <taxon>Endogonomycetes</taxon>
        <taxon>Endogonales</taxon>
        <taxon>Endogonaceae</taxon>
        <taxon>Jimgerdemannia</taxon>
    </lineage>
</organism>
<proteinExistence type="predicted"/>
<evidence type="ECO:0000313" key="1">
    <source>
        <dbReference type="EMBL" id="RUP48653.1"/>
    </source>
</evidence>
<dbReference type="EMBL" id="RBNI01003134">
    <property type="protein sequence ID" value="RUP48653.1"/>
    <property type="molecule type" value="Genomic_DNA"/>
</dbReference>